<dbReference type="eggNOG" id="ENOG502ZJPR">
    <property type="taxonomic scope" value="Bacteria"/>
</dbReference>
<keyword evidence="1" id="KW-1133">Transmembrane helix</keyword>
<feature type="transmembrane region" description="Helical" evidence="1">
    <location>
        <begin position="67"/>
        <end position="86"/>
    </location>
</feature>
<feature type="transmembrane region" description="Helical" evidence="1">
    <location>
        <begin position="43"/>
        <end position="61"/>
    </location>
</feature>
<feature type="transmembrane region" description="Helical" evidence="1">
    <location>
        <begin position="6"/>
        <end position="22"/>
    </location>
</feature>
<keyword evidence="3" id="KW-1185">Reference proteome</keyword>
<dbReference type="Proteomes" id="UP000009222">
    <property type="component" value="Chromosome"/>
</dbReference>
<evidence type="ECO:0000313" key="2">
    <source>
        <dbReference type="EMBL" id="AEF80669.1"/>
    </source>
</evidence>
<name>F5YAY7_LEAAZ</name>
<feature type="transmembrane region" description="Helical" evidence="1">
    <location>
        <begin position="113"/>
        <end position="133"/>
    </location>
</feature>
<reference evidence="2 3" key="2">
    <citation type="journal article" date="2011" name="ISME J.">
        <title>RNA-seq reveals cooperative metabolic interactions between two termite-gut spirochete species in co-culture.</title>
        <authorList>
            <person name="Rosenthal A.Z."/>
            <person name="Matson E.G."/>
            <person name="Eldar A."/>
            <person name="Leadbetter J.R."/>
        </authorList>
    </citation>
    <scope>NUCLEOTIDE SEQUENCE [LARGE SCALE GENOMIC DNA]</scope>
    <source>
        <strain evidence="3">ATCC BAA-888 / DSM 13862 / ZAS-9</strain>
    </source>
</reference>
<accession>F5YAY7</accession>
<keyword evidence="1" id="KW-0472">Membrane</keyword>
<dbReference type="OrthoDB" id="360935at2"/>
<keyword evidence="1" id="KW-0812">Transmembrane</keyword>
<dbReference type="STRING" id="545695.TREAZ_0642"/>
<dbReference type="KEGG" id="taz:TREAZ_0642"/>
<dbReference type="InParanoid" id="F5YAY7"/>
<dbReference type="RefSeq" id="WP_015711319.1">
    <property type="nucleotide sequence ID" value="NC_015577.1"/>
</dbReference>
<dbReference type="HOGENOM" id="CLU_154627_0_0_12"/>
<dbReference type="EMBL" id="CP001841">
    <property type="protein sequence ID" value="AEF80669.1"/>
    <property type="molecule type" value="Genomic_DNA"/>
</dbReference>
<dbReference type="AlphaFoldDB" id="F5YAY7"/>
<gene>
    <name evidence="2" type="ordered locus">TREAZ_0642</name>
</gene>
<protein>
    <submittedName>
        <fullName evidence="2">Uncharacterized protein</fullName>
    </submittedName>
</protein>
<sequence>MIQFYFLSIFFNVLAGYILISNDDADSLEIRPGFSLKDETVKLVIGILGMVTGILKLLSSVEGDLPVIGDLIPAVVGFFTGFILVIEYYKGHANIGVEEGESFSHVLIRNKKIVGYVAIAVASLHFLFPKVLLL</sequence>
<reference evidence="3" key="1">
    <citation type="submission" date="2009-12" db="EMBL/GenBank/DDBJ databases">
        <title>Complete sequence of Treponema azotonutricium strain ZAS-9.</title>
        <authorList>
            <person name="Tetu S.G."/>
            <person name="Matson E."/>
            <person name="Ren Q."/>
            <person name="Seshadri R."/>
            <person name="Elbourne L."/>
            <person name="Hassan K.A."/>
            <person name="Durkin A."/>
            <person name="Radune D."/>
            <person name="Mohamoud Y."/>
            <person name="Shay R."/>
            <person name="Jin S."/>
            <person name="Zhang X."/>
            <person name="Lucey K."/>
            <person name="Ballor N.R."/>
            <person name="Ottesen E."/>
            <person name="Rosenthal R."/>
            <person name="Allen A."/>
            <person name="Leadbetter J.R."/>
            <person name="Paulsen I.T."/>
        </authorList>
    </citation>
    <scope>NUCLEOTIDE SEQUENCE [LARGE SCALE GENOMIC DNA]</scope>
    <source>
        <strain evidence="3">ATCC BAA-888 / DSM 13862 / ZAS-9</strain>
    </source>
</reference>
<evidence type="ECO:0000256" key="1">
    <source>
        <dbReference type="SAM" id="Phobius"/>
    </source>
</evidence>
<evidence type="ECO:0000313" key="3">
    <source>
        <dbReference type="Proteomes" id="UP000009222"/>
    </source>
</evidence>
<organism evidence="2 3">
    <name type="scientific">Leadbettera azotonutricia (strain ATCC BAA-888 / DSM 13862 / ZAS-9)</name>
    <name type="common">Treponema azotonutricium</name>
    <dbReference type="NCBI Taxonomy" id="545695"/>
    <lineage>
        <taxon>Bacteria</taxon>
        <taxon>Pseudomonadati</taxon>
        <taxon>Spirochaetota</taxon>
        <taxon>Spirochaetia</taxon>
        <taxon>Spirochaetales</taxon>
        <taxon>Breznakiellaceae</taxon>
        <taxon>Leadbettera</taxon>
    </lineage>
</organism>
<proteinExistence type="predicted"/>